<dbReference type="SUPFAM" id="SSF52047">
    <property type="entry name" value="RNI-like"/>
    <property type="match status" value="1"/>
</dbReference>
<dbReference type="OrthoDB" id="2752928at2759"/>
<dbReference type="Gene3D" id="3.80.10.10">
    <property type="entry name" value="Ribonuclease Inhibitor"/>
    <property type="match status" value="1"/>
</dbReference>
<keyword evidence="2" id="KW-1185">Reference proteome</keyword>
<organism evidence="1 2">
    <name type="scientific">Wolfiporia cocos (strain MD-104)</name>
    <name type="common">Brown rot fungus</name>
    <dbReference type="NCBI Taxonomy" id="742152"/>
    <lineage>
        <taxon>Eukaryota</taxon>
        <taxon>Fungi</taxon>
        <taxon>Dikarya</taxon>
        <taxon>Basidiomycota</taxon>
        <taxon>Agaricomycotina</taxon>
        <taxon>Agaricomycetes</taxon>
        <taxon>Polyporales</taxon>
        <taxon>Phaeolaceae</taxon>
        <taxon>Wolfiporia</taxon>
    </lineage>
</organism>
<dbReference type="EMBL" id="KB467887">
    <property type="protein sequence ID" value="PCH36548.1"/>
    <property type="molecule type" value="Genomic_DNA"/>
</dbReference>
<dbReference type="Pfam" id="PF07723">
    <property type="entry name" value="LRR_2"/>
    <property type="match status" value="1"/>
</dbReference>
<dbReference type="InterPro" id="IPR032675">
    <property type="entry name" value="LRR_dom_sf"/>
</dbReference>
<protein>
    <recommendedName>
        <fullName evidence="3">F-box domain-containing protein</fullName>
    </recommendedName>
</protein>
<dbReference type="InterPro" id="IPR013101">
    <property type="entry name" value="LRR_PRU1-like"/>
</dbReference>
<reference evidence="1 2" key="1">
    <citation type="journal article" date="2012" name="Science">
        <title>The Paleozoic origin of enzymatic lignin decomposition reconstructed from 31 fungal genomes.</title>
        <authorList>
            <person name="Floudas D."/>
            <person name="Binder M."/>
            <person name="Riley R."/>
            <person name="Barry K."/>
            <person name="Blanchette R.A."/>
            <person name="Henrissat B."/>
            <person name="Martinez A.T."/>
            <person name="Otillar R."/>
            <person name="Spatafora J.W."/>
            <person name="Yadav J.S."/>
            <person name="Aerts A."/>
            <person name="Benoit I."/>
            <person name="Boyd A."/>
            <person name="Carlson A."/>
            <person name="Copeland A."/>
            <person name="Coutinho P.M."/>
            <person name="de Vries R.P."/>
            <person name="Ferreira P."/>
            <person name="Findley K."/>
            <person name="Foster B."/>
            <person name="Gaskell J."/>
            <person name="Glotzer D."/>
            <person name="Gorecki P."/>
            <person name="Heitman J."/>
            <person name="Hesse C."/>
            <person name="Hori C."/>
            <person name="Igarashi K."/>
            <person name="Jurgens J.A."/>
            <person name="Kallen N."/>
            <person name="Kersten P."/>
            <person name="Kohler A."/>
            <person name="Kuees U."/>
            <person name="Kumar T.K.A."/>
            <person name="Kuo A."/>
            <person name="LaButti K."/>
            <person name="Larrondo L.F."/>
            <person name="Lindquist E."/>
            <person name="Ling A."/>
            <person name="Lombard V."/>
            <person name="Lucas S."/>
            <person name="Lundell T."/>
            <person name="Martin R."/>
            <person name="McLaughlin D.J."/>
            <person name="Morgenstern I."/>
            <person name="Morin E."/>
            <person name="Murat C."/>
            <person name="Nagy L.G."/>
            <person name="Nolan M."/>
            <person name="Ohm R.A."/>
            <person name="Patyshakuliyeva A."/>
            <person name="Rokas A."/>
            <person name="Ruiz-Duenas F.J."/>
            <person name="Sabat G."/>
            <person name="Salamov A."/>
            <person name="Samejima M."/>
            <person name="Schmutz J."/>
            <person name="Slot J.C."/>
            <person name="St John F."/>
            <person name="Stenlid J."/>
            <person name="Sun H."/>
            <person name="Sun S."/>
            <person name="Syed K."/>
            <person name="Tsang A."/>
            <person name="Wiebenga A."/>
            <person name="Young D."/>
            <person name="Pisabarro A."/>
            <person name="Eastwood D.C."/>
            <person name="Martin F."/>
            <person name="Cullen D."/>
            <person name="Grigoriev I.V."/>
            <person name="Hibbett D.S."/>
        </authorList>
    </citation>
    <scope>NUCLEOTIDE SEQUENCE [LARGE SCALE GENOMIC DNA]</scope>
    <source>
        <strain evidence="1 2">MD-104</strain>
    </source>
</reference>
<dbReference type="AlphaFoldDB" id="A0A2H3JFR9"/>
<proteinExistence type="predicted"/>
<evidence type="ECO:0000313" key="1">
    <source>
        <dbReference type="EMBL" id="PCH36548.1"/>
    </source>
</evidence>
<name>A0A2H3JFR9_WOLCO</name>
<sequence>MCVPTDIWAHILDMFKDQLEVMAVCGRVCMTWRAITKRYTRKNLDRYKTLRSPAEVLRFSQLRRAGTLHSIKSVTTLGSISDSRTNRSLAHAAAFPAMLAGNVPRMLVELKLEHGEWTAGIPRSVFLHLTTFTSISKSTLDDVAFPSIDVFDRLVCALSRLKHLHLSGVSFPDAEVPDPQNVFSHLATTITKLTLHCVTFPSFDRLVCALPRLEQLHLSDVSFSDTQAPAPLQKRWITPPNLHQISIYQSPVSPSHSDMLRALAVTKTVACCRHLVIYHDRGCKIPLDSIQDMSL</sequence>
<gene>
    <name evidence="1" type="ORF">WOLCODRAFT_157253</name>
</gene>
<accession>A0A2H3JFR9</accession>
<evidence type="ECO:0000313" key="2">
    <source>
        <dbReference type="Proteomes" id="UP000218811"/>
    </source>
</evidence>
<evidence type="ECO:0008006" key="3">
    <source>
        <dbReference type="Google" id="ProtNLM"/>
    </source>
</evidence>
<dbReference type="Proteomes" id="UP000218811">
    <property type="component" value="Unassembled WGS sequence"/>
</dbReference>